<dbReference type="EMBL" id="JBHSWE010000001">
    <property type="protein sequence ID" value="MFC6669482.1"/>
    <property type="molecule type" value="Genomic_DNA"/>
</dbReference>
<dbReference type="InterPro" id="IPR042245">
    <property type="entry name" value="Tgt2/MlaC_sf"/>
</dbReference>
<protein>
    <submittedName>
        <fullName evidence="2">Phospholipid-binding protein MlaC</fullName>
    </submittedName>
</protein>
<proteinExistence type="predicted"/>
<keyword evidence="3" id="KW-1185">Reference proteome</keyword>
<sequence>MKELLKCFALIGMLLAPVVQADPQWDAASKVVEKVTADMVTLIEQGVDVNDDASFQASMATIEQTVEGVIDFGYIAQRVMGKYYRRASDEERARFAEVFRQTMVKTYTKALAGFEITRVELVAPTVESPEPDKQVVTLDVYSGNGTKYTLVNYMLERDGQWQLVNVIVDGINLRLTFTNQFADMAERSNGNVTVAIDSWQSQIETRALRSEDA</sequence>
<dbReference type="RefSeq" id="WP_379908038.1">
    <property type="nucleotide sequence ID" value="NZ_JBHSWE010000001.1"/>
</dbReference>
<feature type="chain" id="PRO_5047107944" evidence="1">
    <location>
        <begin position="22"/>
        <end position="213"/>
    </location>
</feature>
<organism evidence="2 3">
    <name type="scientific">Marinobacterium aestuariivivens</name>
    <dbReference type="NCBI Taxonomy" id="1698799"/>
    <lineage>
        <taxon>Bacteria</taxon>
        <taxon>Pseudomonadati</taxon>
        <taxon>Pseudomonadota</taxon>
        <taxon>Gammaproteobacteria</taxon>
        <taxon>Oceanospirillales</taxon>
        <taxon>Oceanospirillaceae</taxon>
        <taxon>Marinobacterium</taxon>
    </lineage>
</organism>
<dbReference type="Pfam" id="PF05494">
    <property type="entry name" value="MlaC"/>
    <property type="match status" value="1"/>
</dbReference>
<evidence type="ECO:0000313" key="2">
    <source>
        <dbReference type="EMBL" id="MFC6669482.1"/>
    </source>
</evidence>
<dbReference type="Proteomes" id="UP001596422">
    <property type="component" value="Unassembled WGS sequence"/>
</dbReference>
<accession>A0ABW1ZWB1</accession>
<gene>
    <name evidence="2" type="ORF">ACFQDL_04760</name>
</gene>
<dbReference type="PANTHER" id="PTHR36573:SF1">
    <property type="entry name" value="INTERMEMBRANE PHOSPHOLIPID TRANSPORT SYSTEM BINDING PROTEIN MLAC"/>
    <property type="match status" value="1"/>
</dbReference>
<reference evidence="3" key="1">
    <citation type="journal article" date="2019" name="Int. J. Syst. Evol. Microbiol.">
        <title>The Global Catalogue of Microorganisms (GCM) 10K type strain sequencing project: providing services to taxonomists for standard genome sequencing and annotation.</title>
        <authorList>
            <consortium name="The Broad Institute Genomics Platform"/>
            <consortium name="The Broad Institute Genome Sequencing Center for Infectious Disease"/>
            <person name="Wu L."/>
            <person name="Ma J."/>
        </authorList>
    </citation>
    <scope>NUCLEOTIDE SEQUENCE [LARGE SCALE GENOMIC DNA]</scope>
    <source>
        <strain evidence="3">NBRC 111756</strain>
    </source>
</reference>
<dbReference type="Gene3D" id="3.10.450.710">
    <property type="entry name" value="Tgt2/MlaC"/>
    <property type="match status" value="1"/>
</dbReference>
<evidence type="ECO:0000256" key="1">
    <source>
        <dbReference type="SAM" id="SignalP"/>
    </source>
</evidence>
<comment type="caution">
    <text evidence="2">The sequence shown here is derived from an EMBL/GenBank/DDBJ whole genome shotgun (WGS) entry which is preliminary data.</text>
</comment>
<evidence type="ECO:0000313" key="3">
    <source>
        <dbReference type="Proteomes" id="UP001596422"/>
    </source>
</evidence>
<name>A0ABW1ZWB1_9GAMM</name>
<feature type="signal peptide" evidence="1">
    <location>
        <begin position="1"/>
        <end position="21"/>
    </location>
</feature>
<dbReference type="PIRSF" id="PIRSF004649">
    <property type="entry name" value="MlaC"/>
    <property type="match status" value="1"/>
</dbReference>
<keyword evidence="1" id="KW-0732">Signal</keyword>
<dbReference type="InterPro" id="IPR008869">
    <property type="entry name" value="MlaC/ttg2D"/>
</dbReference>
<dbReference type="PANTHER" id="PTHR36573">
    <property type="entry name" value="INTERMEMBRANE PHOSPHOLIPID TRANSPORT SYSTEM BINDING PROTEIN MLAC"/>
    <property type="match status" value="1"/>
</dbReference>